<dbReference type="EMBL" id="CP013099">
    <property type="protein sequence ID" value="ALP52754.1"/>
    <property type="molecule type" value="Genomic_DNA"/>
</dbReference>
<feature type="domain" description="PAC" evidence="17">
    <location>
        <begin position="428"/>
        <end position="481"/>
    </location>
</feature>
<feature type="domain" description="PAS" evidence="16">
    <location>
        <begin position="482"/>
        <end position="534"/>
    </location>
</feature>
<gene>
    <name evidence="18" type="ORF">Tel_06070</name>
</gene>
<feature type="coiled-coil region" evidence="13">
    <location>
        <begin position="137"/>
        <end position="171"/>
    </location>
</feature>
<dbReference type="FunFam" id="3.30.450.20:FF:000060">
    <property type="entry name" value="Sensor protein FixL"/>
    <property type="match status" value="1"/>
</dbReference>
<dbReference type="FunFam" id="1.10.287.130:FF:000001">
    <property type="entry name" value="Two-component sensor histidine kinase"/>
    <property type="match status" value="1"/>
</dbReference>
<dbReference type="SMART" id="SM00091">
    <property type="entry name" value="PAS"/>
    <property type="match status" value="2"/>
</dbReference>
<dbReference type="Gene3D" id="3.30.450.40">
    <property type="match status" value="2"/>
</dbReference>
<evidence type="ECO:0000256" key="13">
    <source>
        <dbReference type="SAM" id="Coils"/>
    </source>
</evidence>
<dbReference type="Gene3D" id="3.40.50.2300">
    <property type="match status" value="2"/>
</dbReference>
<keyword evidence="13" id="KW-0175">Coiled coil</keyword>
<dbReference type="Pfam" id="PF00072">
    <property type="entry name" value="Response_reg"/>
    <property type="match status" value="2"/>
</dbReference>
<dbReference type="InterPro" id="IPR000014">
    <property type="entry name" value="PAS"/>
</dbReference>
<dbReference type="InterPro" id="IPR003661">
    <property type="entry name" value="HisK_dim/P_dom"/>
</dbReference>
<dbReference type="Pfam" id="PF02518">
    <property type="entry name" value="HATPase_c"/>
    <property type="match status" value="1"/>
</dbReference>
<dbReference type="Gene3D" id="3.30.565.10">
    <property type="entry name" value="Histidine kinase-like ATPase, C-terminal domain"/>
    <property type="match status" value="1"/>
</dbReference>
<dbReference type="GO" id="GO:0005524">
    <property type="term" value="F:ATP binding"/>
    <property type="evidence" value="ECO:0007669"/>
    <property type="project" value="UniProtKB-KW"/>
</dbReference>
<dbReference type="CDD" id="cd17574">
    <property type="entry name" value="REC_OmpR"/>
    <property type="match status" value="1"/>
</dbReference>
<name>A0A0S2TCB4_9GAMM</name>
<feature type="domain" description="Response regulatory" evidence="15">
    <location>
        <begin position="976"/>
        <end position="1087"/>
    </location>
</feature>
<dbReference type="KEGG" id="tee:Tel_06070"/>
<dbReference type="InterPro" id="IPR003594">
    <property type="entry name" value="HATPase_dom"/>
</dbReference>
<dbReference type="Pfam" id="PF00512">
    <property type="entry name" value="HisKA"/>
    <property type="match status" value="1"/>
</dbReference>
<dbReference type="InterPro" id="IPR013655">
    <property type="entry name" value="PAS_fold_3"/>
</dbReference>
<dbReference type="InterPro" id="IPR003018">
    <property type="entry name" value="GAF"/>
</dbReference>
<dbReference type="CDD" id="cd00082">
    <property type="entry name" value="HisKA"/>
    <property type="match status" value="1"/>
</dbReference>
<dbReference type="PROSITE" id="PS50109">
    <property type="entry name" value="HIS_KIN"/>
    <property type="match status" value="1"/>
</dbReference>
<evidence type="ECO:0000259" key="14">
    <source>
        <dbReference type="PROSITE" id="PS50109"/>
    </source>
</evidence>
<feature type="domain" description="PAC" evidence="17">
    <location>
        <begin position="559"/>
        <end position="609"/>
    </location>
</feature>
<dbReference type="InterPro" id="IPR004358">
    <property type="entry name" value="Sig_transdc_His_kin-like_C"/>
</dbReference>
<dbReference type="PANTHER" id="PTHR43047">
    <property type="entry name" value="TWO-COMPONENT HISTIDINE PROTEIN KINASE"/>
    <property type="match status" value="1"/>
</dbReference>
<feature type="domain" description="Histidine kinase" evidence="14">
    <location>
        <begin position="613"/>
        <end position="832"/>
    </location>
</feature>
<dbReference type="Gene3D" id="3.30.450.20">
    <property type="entry name" value="PAS domain"/>
    <property type="match status" value="2"/>
</dbReference>
<dbReference type="InterPro" id="IPR035965">
    <property type="entry name" value="PAS-like_dom_sf"/>
</dbReference>
<dbReference type="PROSITE" id="PS50112">
    <property type="entry name" value="PAS"/>
    <property type="match status" value="2"/>
</dbReference>
<feature type="domain" description="Response regulatory" evidence="15">
    <location>
        <begin position="852"/>
        <end position="968"/>
    </location>
</feature>
<comment type="catalytic activity">
    <reaction evidence="1">
        <text>ATP + protein L-histidine = ADP + protein N-phospho-L-histidine.</text>
        <dbReference type="EC" id="2.7.13.3"/>
    </reaction>
</comment>
<dbReference type="SUPFAM" id="SSF55785">
    <property type="entry name" value="PYP-like sensor domain (PAS domain)"/>
    <property type="match status" value="2"/>
</dbReference>
<evidence type="ECO:0000256" key="2">
    <source>
        <dbReference type="ARBA" id="ARBA00012438"/>
    </source>
</evidence>
<evidence type="ECO:0000259" key="15">
    <source>
        <dbReference type="PROSITE" id="PS50110"/>
    </source>
</evidence>
<evidence type="ECO:0000256" key="8">
    <source>
        <dbReference type="ARBA" id="ARBA00023012"/>
    </source>
</evidence>
<dbReference type="Proteomes" id="UP000055136">
    <property type="component" value="Chromosome"/>
</dbReference>
<feature type="modified residue" description="4-aspartylphosphate" evidence="12">
    <location>
        <position position="1024"/>
    </location>
</feature>
<dbReference type="SMART" id="SM00448">
    <property type="entry name" value="REC"/>
    <property type="match status" value="2"/>
</dbReference>
<keyword evidence="9" id="KW-0472">Membrane</keyword>
<evidence type="ECO:0000256" key="4">
    <source>
        <dbReference type="ARBA" id="ARBA00022679"/>
    </source>
</evidence>
<keyword evidence="4" id="KW-0808">Transferase</keyword>
<evidence type="ECO:0000256" key="6">
    <source>
        <dbReference type="ARBA" id="ARBA00022777"/>
    </source>
</evidence>
<dbReference type="SUPFAM" id="SSF55874">
    <property type="entry name" value="ATPase domain of HSP90 chaperone/DNA topoisomerase II/histidine kinase"/>
    <property type="match status" value="1"/>
</dbReference>
<comment type="function">
    <text evidence="10">Putative oxygen sensor; modulates the activity of FixJ, a transcriptional activator of nitrogen fixation fixK gene. FixL probably acts as a kinase that phosphorylates FixJ.</text>
</comment>
<organism evidence="18 19">
    <name type="scientific">Candidatus Tenderia electrophaga</name>
    <dbReference type="NCBI Taxonomy" id="1748243"/>
    <lineage>
        <taxon>Bacteria</taxon>
        <taxon>Pseudomonadati</taxon>
        <taxon>Pseudomonadota</taxon>
        <taxon>Gammaproteobacteria</taxon>
        <taxon>Candidatus Tenderiales</taxon>
        <taxon>Candidatus Tenderiaceae</taxon>
        <taxon>Candidatus Tenderia</taxon>
    </lineage>
</organism>
<dbReference type="GO" id="GO:0005886">
    <property type="term" value="C:plasma membrane"/>
    <property type="evidence" value="ECO:0007669"/>
    <property type="project" value="TreeGrafter"/>
</dbReference>
<dbReference type="GO" id="GO:0009927">
    <property type="term" value="F:histidine phosphotransfer kinase activity"/>
    <property type="evidence" value="ECO:0007669"/>
    <property type="project" value="TreeGrafter"/>
</dbReference>
<feature type="domain" description="PAS" evidence="16">
    <location>
        <begin position="351"/>
        <end position="424"/>
    </location>
</feature>
<dbReference type="Gene3D" id="1.10.287.130">
    <property type="match status" value="1"/>
</dbReference>
<reference evidence="18" key="1">
    <citation type="submission" date="2015-10" db="EMBL/GenBank/DDBJ databases">
        <title>Description of Candidatus Tenderia electrophaga gen. nov, sp. nov., an Uncultivated Electroautotroph from a Biocathode Enrichment.</title>
        <authorList>
            <person name="Eddie B.J."/>
            <person name="Malanoski A.P."/>
            <person name="Wang Z."/>
            <person name="Hall R.J."/>
            <person name="Oh S.D."/>
            <person name="Heiner C."/>
            <person name="Lin B."/>
            <person name="Strycharz-Glaven S.M."/>
        </authorList>
    </citation>
    <scope>NUCLEOTIDE SEQUENCE [LARGE SCALE GENOMIC DNA]</scope>
    <source>
        <strain evidence="18">NRL1</strain>
    </source>
</reference>
<evidence type="ECO:0000313" key="19">
    <source>
        <dbReference type="Proteomes" id="UP000055136"/>
    </source>
</evidence>
<dbReference type="Pfam" id="PF00989">
    <property type="entry name" value="PAS"/>
    <property type="match status" value="1"/>
</dbReference>
<dbReference type="PROSITE" id="PS50113">
    <property type="entry name" value="PAC"/>
    <property type="match status" value="2"/>
</dbReference>
<dbReference type="SUPFAM" id="SSF47384">
    <property type="entry name" value="Homodimeric domain of signal transducing histidine kinase"/>
    <property type="match status" value="1"/>
</dbReference>
<evidence type="ECO:0000259" key="16">
    <source>
        <dbReference type="PROSITE" id="PS50112"/>
    </source>
</evidence>
<dbReference type="STRING" id="1748243.Tel_06070"/>
<dbReference type="PANTHER" id="PTHR43047:SF72">
    <property type="entry name" value="OSMOSENSING HISTIDINE PROTEIN KINASE SLN1"/>
    <property type="match status" value="1"/>
</dbReference>
<keyword evidence="6" id="KW-0418">Kinase</keyword>
<keyword evidence="5" id="KW-0547">Nucleotide-binding</keyword>
<dbReference type="EC" id="2.7.13.3" evidence="2"/>
<dbReference type="Pfam" id="PF08447">
    <property type="entry name" value="PAS_3"/>
    <property type="match status" value="1"/>
</dbReference>
<dbReference type="SMART" id="SM00388">
    <property type="entry name" value="HisKA"/>
    <property type="match status" value="1"/>
</dbReference>
<evidence type="ECO:0000256" key="5">
    <source>
        <dbReference type="ARBA" id="ARBA00022741"/>
    </source>
</evidence>
<evidence type="ECO:0000256" key="9">
    <source>
        <dbReference type="ARBA" id="ARBA00023136"/>
    </source>
</evidence>
<dbReference type="PRINTS" id="PR00344">
    <property type="entry name" value="BCTRLSENSOR"/>
</dbReference>
<dbReference type="AlphaFoldDB" id="A0A0S2TCB4"/>
<dbReference type="GO" id="GO:0006355">
    <property type="term" value="P:regulation of DNA-templated transcription"/>
    <property type="evidence" value="ECO:0007669"/>
    <property type="project" value="InterPro"/>
</dbReference>
<keyword evidence="3 12" id="KW-0597">Phosphoprotein</keyword>
<dbReference type="NCBIfam" id="TIGR00229">
    <property type="entry name" value="sensory_box"/>
    <property type="match status" value="2"/>
</dbReference>
<feature type="modified residue" description="4-aspartylphosphate" evidence="12">
    <location>
        <position position="901"/>
    </location>
</feature>
<dbReference type="InterPro" id="IPR005467">
    <property type="entry name" value="His_kinase_dom"/>
</dbReference>
<dbReference type="FunFam" id="3.30.565.10:FF:000006">
    <property type="entry name" value="Sensor histidine kinase WalK"/>
    <property type="match status" value="1"/>
</dbReference>
<dbReference type="InterPro" id="IPR000700">
    <property type="entry name" value="PAS-assoc_C"/>
</dbReference>
<dbReference type="PROSITE" id="PS50110">
    <property type="entry name" value="RESPONSE_REGULATORY"/>
    <property type="match status" value="2"/>
</dbReference>
<accession>A0A0S2TCB4</accession>
<evidence type="ECO:0000259" key="17">
    <source>
        <dbReference type="PROSITE" id="PS50113"/>
    </source>
</evidence>
<dbReference type="SMART" id="SM00065">
    <property type="entry name" value="GAF"/>
    <property type="match status" value="2"/>
</dbReference>
<dbReference type="SUPFAM" id="SSF52172">
    <property type="entry name" value="CheY-like"/>
    <property type="match status" value="2"/>
</dbReference>
<dbReference type="SMART" id="SM00086">
    <property type="entry name" value="PAC"/>
    <property type="match status" value="2"/>
</dbReference>
<dbReference type="InterPro" id="IPR036097">
    <property type="entry name" value="HisK_dim/P_sf"/>
</dbReference>
<evidence type="ECO:0000256" key="3">
    <source>
        <dbReference type="ARBA" id="ARBA00022553"/>
    </source>
</evidence>
<proteinExistence type="predicted"/>
<dbReference type="InterPro" id="IPR013767">
    <property type="entry name" value="PAS_fold"/>
</dbReference>
<dbReference type="InterPro" id="IPR011006">
    <property type="entry name" value="CheY-like_superfamily"/>
</dbReference>
<dbReference type="InterPro" id="IPR001789">
    <property type="entry name" value="Sig_transdc_resp-reg_receiver"/>
</dbReference>
<protein>
    <recommendedName>
        <fullName evidence="11">Sensor protein FixL</fullName>
        <ecNumber evidence="2">2.7.13.3</ecNumber>
    </recommendedName>
</protein>
<dbReference type="Pfam" id="PF13185">
    <property type="entry name" value="GAF_2"/>
    <property type="match status" value="1"/>
</dbReference>
<keyword evidence="7" id="KW-0067">ATP-binding</keyword>
<evidence type="ECO:0000256" key="11">
    <source>
        <dbReference type="ARBA" id="ARBA00070616"/>
    </source>
</evidence>
<keyword evidence="19" id="KW-1185">Reference proteome</keyword>
<dbReference type="CDD" id="cd00130">
    <property type="entry name" value="PAS"/>
    <property type="match status" value="2"/>
</dbReference>
<dbReference type="InterPro" id="IPR001610">
    <property type="entry name" value="PAC"/>
</dbReference>
<evidence type="ECO:0000313" key="18">
    <source>
        <dbReference type="EMBL" id="ALP52754.1"/>
    </source>
</evidence>
<sequence>MQAPSLPQNEIQRLQALQERGLLDTPPEERFDRITRLAQHMFGVPFALISLVDAKRQWFKSCQGLQASETGRDVSFCGHAILGADIFHVADARLDPRFADNPLVTGPPHIRFYAGAPLKTSRGLRIGTLCIIDDKPRQLSTRELRALRDLADCAEEQINRIQVEHERQLLKQAQQLEILARAQLQFIRETDRHRAFDGLLSDILNLTESDYGFLGEVRYTAAGDPYLKTYAISNITWDDDTRAFYQNNAPQDAEFFNLNSLFGAALSSGEPVIANDPAHDPRRGGLPEGHPPLNAFLGVPVHHGGELVAMLGIANRPEGYDQQLLDFLQPLLATLGQLTVAARVQQQHQDGEQRLRAIIEGTNIGTWEWNVQTGTTVFNERWAEMVGCSLAELEPISIQTWMDLAHPDDLEKSNAALQAHFAGELDYYDVQCRMRHKDGHWIWVHDRGRVVSWTEDGKPLLMSGTHADITQRKQAETALRDQAEQTQAVLDNMVDGIITINQDGMVDSFNPAAERIFGYLAAEVLGRNIKMLMPAPHRDAHDSYLRDYQATGMARIIGIGREVEGQRKDGSLFPMELAVSEITRQERPMYVGMVRDITERKRAERMKSEFVSTVSHELRTPLTAIGGALGLVSGGAFGELPAQAQHMVDIARKNGERLTHLINDLLDIEKLAAGKMPFDMQVQTLMPLIDQALEANRGYGAEHQVKLTLTSSQDDVQVSVDGQRFMQVMSNLLSNAIKYSPPQDTVEIAMERCGKSVRVTVSDHGPGVPEAFRDRIFEKFVQADSSDTRQKGGTGLGLAITKELVERMGGRIGFDSTPGRGATFFFELPLWDENAAASLFEAHTPQALDAARILVVEDEADVARMLGLILSRAGYKVDIAGSGKEALAALKNQRYAAVTLDLLLPDISGLEIIRRLRQHADTAELPVVVISAKMEDGRLAINGDFTNLSWLAKPIDESHLLTILAGLVAPSSQRPRLLHVEDDTNLLQVVRSMAGPEFEFARAATLAQARTRLALDRFDVVILDLVLPDGSGWDLLPEIRRQLPGARIVILSGYDVTSEDTQRVDAVLTKSKVSPRQLLDAIRSHIHPAAQQ</sequence>
<dbReference type="SMART" id="SM00387">
    <property type="entry name" value="HATPase_c"/>
    <property type="match status" value="1"/>
</dbReference>
<dbReference type="CDD" id="cd16922">
    <property type="entry name" value="HATPase_EvgS-ArcB-TorS-like"/>
    <property type="match status" value="1"/>
</dbReference>
<dbReference type="InterPro" id="IPR036890">
    <property type="entry name" value="HATPase_C_sf"/>
</dbReference>
<dbReference type="GO" id="GO:0000155">
    <property type="term" value="F:phosphorelay sensor kinase activity"/>
    <property type="evidence" value="ECO:0007669"/>
    <property type="project" value="InterPro"/>
</dbReference>
<dbReference type="SUPFAM" id="SSF55781">
    <property type="entry name" value="GAF domain-like"/>
    <property type="match status" value="2"/>
</dbReference>
<dbReference type="InterPro" id="IPR029016">
    <property type="entry name" value="GAF-like_dom_sf"/>
</dbReference>
<evidence type="ECO:0000256" key="10">
    <source>
        <dbReference type="ARBA" id="ARBA00059827"/>
    </source>
</evidence>
<dbReference type="Pfam" id="PF01590">
    <property type="entry name" value="GAF"/>
    <property type="match status" value="1"/>
</dbReference>
<evidence type="ECO:0000256" key="1">
    <source>
        <dbReference type="ARBA" id="ARBA00000085"/>
    </source>
</evidence>
<evidence type="ECO:0000256" key="7">
    <source>
        <dbReference type="ARBA" id="ARBA00022840"/>
    </source>
</evidence>
<evidence type="ECO:0000256" key="12">
    <source>
        <dbReference type="PROSITE-ProRule" id="PRU00169"/>
    </source>
</evidence>
<keyword evidence="8" id="KW-0902">Two-component regulatory system</keyword>
<dbReference type="CDD" id="cd00156">
    <property type="entry name" value="REC"/>
    <property type="match status" value="1"/>
</dbReference>